<gene>
    <name evidence="1" type="ORF">GX50_00858</name>
</gene>
<evidence type="ECO:0000313" key="1">
    <source>
        <dbReference type="EMBL" id="PGH36353.1"/>
    </source>
</evidence>
<organism evidence="1 2">
    <name type="scientific">[Emmonsia] crescens</name>
    <dbReference type="NCBI Taxonomy" id="73230"/>
    <lineage>
        <taxon>Eukaryota</taxon>
        <taxon>Fungi</taxon>
        <taxon>Dikarya</taxon>
        <taxon>Ascomycota</taxon>
        <taxon>Pezizomycotina</taxon>
        <taxon>Eurotiomycetes</taxon>
        <taxon>Eurotiomycetidae</taxon>
        <taxon>Onygenales</taxon>
        <taxon>Ajellomycetaceae</taxon>
        <taxon>Emergomyces</taxon>
    </lineage>
</organism>
<dbReference type="EMBL" id="PDND01000009">
    <property type="protein sequence ID" value="PGH36353.1"/>
    <property type="molecule type" value="Genomic_DNA"/>
</dbReference>
<dbReference type="AlphaFoldDB" id="A0A2B7ZT39"/>
<proteinExistence type="predicted"/>
<accession>A0A2B7ZT39</accession>
<dbReference type="Proteomes" id="UP000226031">
    <property type="component" value="Unassembled WGS sequence"/>
</dbReference>
<dbReference type="STRING" id="73230.A0A2B7ZT39"/>
<protein>
    <submittedName>
        <fullName evidence="1">Uncharacterized protein</fullName>
    </submittedName>
</protein>
<keyword evidence="2" id="KW-1185">Reference proteome</keyword>
<comment type="caution">
    <text evidence="1">The sequence shown here is derived from an EMBL/GenBank/DDBJ whole genome shotgun (WGS) entry which is preliminary data.</text>
</comment>
<sequence length="108" mass="12614">MSWVLLRSWKPRVVRQDLVDVVYKGRMCHLFEFCRGYDLADWEVFGGLFKGLRKALGDDDDDALEWENWGEIVLHRYTDDDRLKHLLSQKSIISAIKEGNIDIAICSL</sequence>
<name>A0A2B7ZT39_9EURO</name>
<reference evidence="1 2" key="1">
    <citation type="submission" date="2017-10" db="EMBL/GenBank/DDBJ databases">
        <title>Comparative genomics in systemic dimorphic fungi from Ajellomycetaceae.</title>
        <authorList>
            <person name="Munoz J.F."/>
            <person name="Mcewen J.G."/>
            <person name="Clay O.K."/>
            <person name="Cuomo C.A."/>
        </authorList>
    </citation>
    <scope>NUCLEOTIDE SEQUENCE [LARGE SCALE GENOMIC DNA]</scope>
    <source>
        <strain evidence="1 2">UAMH4076</strain>
    </source>
</reference>
<evidence type="ECO:0000313" key="2">
    <source>
        <dbReference type="Proteomes" id="UP000226031"/>
    </source>
</evidence>